<dbReference type="GO" id="GO:0016020">
    <property type="term" value="C:membrane"/>
    <property type="evidence" value="ECO:0007669"/>
    <property type="project" value="UniProtKB-SubCell"/>
</dbReference>
<gene>
    <name evidence="9" type="ORF">BSTOLATCC_MIC5489</name>
</gene>
<keyword evidence="3 7" id="KW-0812">Transmembrane</keyword>
<keyword evidence="5" id="KW-0406">Ion transport</keyword>
<evidence type="ECO:0000256" key="3">
    <source>
        <dbReference type="ARBA" id="ARBA00022692"/>
    </source>
</evidence>
<dbReference type="Gene3D" id="2.60.120.10">
    <property type="entry name" value="Jelly Rolls"/>
    <property type="match status" value="1"/>
</dbReference>
<keyword evidence="6 7" id="KW-0472">Membrane</keyword>
<comment type="subcellular location">
    <subcellularLocation>
        <location evidence="1">Membrane</location>
        <topology evidence="1">Multi-pass membrane protein</topology>
    </subcellularLocation>
</comment>
<organism evidence="9 10">
    <name type="scientific">Blepharisma stoltei</name>
    <dbReference type="NCBI Taxonomy" id="1481888"/>
    <lineage>
        <taxon>Eukaryota</taxon>
        <taxon>Sar</taxon>
        <taxon>Alveolata</taxon>
        <taxon>Ciliophora</taxon>
        <taxon>Postciliodesmatophora</taxon>
        <taxon>Heterotrichea</taxon>
        <taxon>Heterotrichida</taxon>
        <taxon>Blepharismidae</taxon>
        <taxon>Blepharisma</taxon>
    </lineage>
</organism>
<dbReference type="GO" id="GO:0005216">
    <property type="term" value="F:monoatomic ion channel activity"/>
    <property type="evidence" value="ECO:0007669"/>
    <property type="project" value="InterPro"/>
</dbReference>
<feature type="transmembrane region" description="Helical" evidence="7">
    <location>
        <begin position="275"/>
        <end position="293"/>
    </location>
</feature>
<evidence type="ECO:0000256" key="6">
    <source>
        <dbReference type="ARBA" id="ARBA00023136"/>
    </source>
</evidence>
<dbReference type="SUPFAM" id="SSF81324">
    <property type="entry name" value="Voltage-gated potassium channels"/>
    <property type="match status" value="1"/>
</dbReference>
<dbReference type="InterPro" id="IPR000595">
    <property type="entry name" value="cNMP-bd_dom"/>
</dbReference>
<name>A0AAU9IG58_9CILI</name>
<evidence type="ECO:0000256" key="4">
    <source>
        <dbReference type="ARBA" id="ARBA00022989"/>
    </source>
</evidence>
<protein>
    <recommendedName>
        <fullName evidence="8">Cyclic nucleotide-binding domain-containing protein</fullName>
    </recommendedName>
</protein>
<dbReference type="EMBL" id="CAJZBQ010000005">
    <property type="protein sequence ID" value="CAG9312247.1"/>
    <property type="molecule type" value="Genomic_DNA"/>
</dbReference>
<evidence type="ECO:0000256" key="5">
    <source>
        <dbReference type="ARBA" id="ARBA00023065"/>
    </source>
</evidence>
<feature type="transmembrane region" description="Helical" evidence="7">
    <location>
        <begin position="349"/>
        <end position="374"/>
    </location>
</feature>
<dbReference type="PROSITE" id="PS50042">
    <property type="entry name" value="CNMP_BINDING_3"/>
    <property type="match status" value="1"/>
</dbReference>
<feature type="domain" description="Cyclic nucleotide-binding" evidence="8">
    <location>
        <begin position="451"/>
        <end position="568"/>
    </location>
</feature>
<dbReference type="Pfam" id="PF00027">
    <property type="entry name" value="cNMP_binding"/>
    <property type="match status" value="1"/>
</dbReference>
<dbReference type="InterPro" id="IPR014710">
    <property type="entry name" value="RmlC-like_jellyroll"/>
</dbReference>
<comment type="caution">
    <text evidence="9">The sequence shown here is derived from an EMBL/GenBank/DDBJ whole genome shotgun (WGS) entry which is preliminary data.</text>
</comment>
<dbReference type="CDD" id="cd00038">
    <property type="entry name" value="CAP_ED"/>
    <property type="match status" value="1"/>
</dbReference>
<accession>A0AAU9IG58</accession>
<sequence>MDKSPQFPKTHHSNFPYSLAQTDFAEVFESKYKQVWQRVRFKLKAKNFIKNLYSDIVLYGTSDEITDAHIDSIEYVDIQTNRLKSRSEFKKEKKEPPREGAELSWYQIGPASRFKKCWTVLISILLIYTISIMPWRLAFTDPVFFDGWTIFEMILDFIFITDVFVCMLSVEYDNYGNFNPKFSANFWKYIFTWFILDVVASLPMTLVEWQTAPKHTSQKKSYNSILKLAKFPKLLKLVKIMRVVKMYRHYENSALFEKIQDILQINTRYIKTFKFFASLIISIHIMGCVWFYIAKVNDFDCTTWVFRHQYLDEGWSTQYIASTYWTFYTLVTVGYGDILPGNNIEITVAIIWIMIGVCIYSFGLGALSTFISGLTTKEAIFSSKLAAMHEFSKESGISEDCKRRIRAAIKYNVFSGNVWKNNKALFHDIPRSLKYEVAISMYNGIVNKIEFLKEKDQSFIVSIMPLMKPMQAFDGQFLYQEATYADEMYFIISGRINLVLPKNEIVYKSFLKGSYIGEIEIIIPMSRICDTMAFGLCDLLTVSQKDLLSLLEEFPDIHYEMTTIATERIKRIKECRKELETLIEINSKMGTLSHLSGKNTFFIHQEAKIIDEATRIRNIHTSVKSQIEMAPELSQNIDQMESICKKVFDTIISVSEQAQEEMAQGVGFTPKPRIPHRIRLPKIDFKFKDKE</sequence>
<dbReference type="Pfam" id="PF00520">
    <property type="entry name" value="Ion_trans"/>
    <property type="match status" value="1"/>
</dbReference>
<dbReference type="Proteomes" id="UP001162131">
    <property type="component" value="Unassembled WGS sequence"/>
</dbReference>
<evidence type="ECO:0000256" key="2">
    <source>
        <dbReference type="ARBA" id="ARBA00022448"/>
    </source>
</evidence>
<reference evidence="9" key="1">
    <citation type="submission" date="2021-09" db="EMBL/GenBank/DDBJ databases">
        <authorList>
            <consortium name="AG Swart"/>
            <person name="Singh M."/>
            <person name="Singh A."/>
            <person name="Seah K."/>
            <person name="Emmerich C."/>
        </authorList>
    </citation>
    <scope>NUCLEOTIDE SEQUENCE</scope>
    <source>
        <strain evidence="9">ATCC30299</strain>
    </source>
</reference>
<keyword evidence="2" id="KW-0813">Transport</keyword>
<evidence type="ECO:0000259" key="8">
    <source>
        <dbReference type="PROSITE" id="PS50042"/>
    </source>
</evidence>
<keyword evidence="4 7" id="KW-1133">Transmembrane helix</keyword>
<dbReference type="Gene3D" id="1.10.287.70">
    <property type="match status" value="1"/>
</dbReference>
<dbReference type="SUPFAM" id="SSF51206">
    <property type="entry name" value="cAMP-binding domain-like"/>
    <property type="match status" value="1"/>
</dbReference>
<evidence type="ECO:0000313" key="10">
    <source>
        <dbReference type="Proteomes" id="UP001162131"/>
    </source>
</evidence>
<dbReference type="InterPro" id="IPR018490">
    <property type="entry name" value="cNMP-bd_dom_sf"/>
</dbReference>
<feature type="transmembrane region" description="Helical" evidence="7">
    <location>
        <begin position="118"/>
        <end position="138"/>
    </location>
</feature>
<evidence type="ECO:0000256" key="7">
    <source>
        <dbReference type="SAM" id="Phobius"/>
    </source>
</evidence>
<evidence type="ECO:0000256" key="1">
    <source>
        <dbReference type="ARBA" id="ARBA00004141"/>
    </source>
</evidence>
<dbReference type="AlphaFoldDB" id="A0AAU9IG58"/>
<dbReference type="PANTHER" id="PTHR47823:SF9">
    <property type="entry name" value="CHROMOSOME UNDETERMINED SCAFFOLD_10, WHOLE GENOME SHOTGUN SEQUENCE"/>
    <property type="match status" value="1"/>
</dbReference>
<dbReference type="PANTHER" id="PTHR47823">
    <property type="entry name" value="ION_TRANS DOMAIN-CONTAINING PROTEIN"/>
    <property type="match status" value="1"/>
</dbReference>
<dbReference type="SMART" id="SM00100">
    <property type="entry name" value="cNMP"/>
    <property type="match status" value="1"/>
</dbReference>
<proteinExistence type="predicted"/>
<keyword evidence="10" id="KW-1185">Reference proteome</keyword>
<evidence type="ECO:0000313" key="9">
    <source>
        <dbReference type="EMBL" id="CAG9312247.1"/>
    </source>
</evidence>
<feature type="transmembrane region" description="Helical" evidence="7">
    <location>
        <begin position="150"/>
        <end position="170"/>
    </location>
</feature>
<dbReference type="InterPro" id="IPR005821">
    <property type="entry name" value="Ion_trans_dom"/>
</dbReference>